<dbReference type="Gene3D" id="3.40.50.1100">
    <property type="match status" value="2"/>
</dbReference>
<dbReference type="Pfam" id="PF00291">
    <property type="entry name" value="PALP"/>
    <property type="match status" value="1"/>
</dbReference>
<name>A0A974XE96_9PROT</name>
<evidence type="ECO:0000256" key="9">
    <source>
        <dbReference type="ARBA" id="ARBA00023141"/>
    </source>
</evidence>
<dbReference type="PANTHER" id="PTHR48077">
    <property type="entry name" value="TRYPTOPHAN SYNTHASE-RELATED"/>
    <property type="match status" value="1"/>
</dbReference>
<dbReference type="SUPFAM" id="SSF53686">
    <property type="entry name" value="Tryptophan synthase beta subunit-like PLP-dependent enzymes"/>
    <property type="match status" value="1"/>
</dbReference>
<dbReference type="PANTHER" id="PTHR48077:SF3">
    <property type="entry name" value="TRYPTOPHAN SYNTHASE"/>
    <property type="match status" value="1"/>
</dbReference>
<dbReference type="InterPro" id="IPR006654">
    <property type="entry name" value="Trp_synth_beta"/>
</dbReference>
<sequence length="383" mass="41941">MLTVKKGYKYPNANGFYGIYGGIFLPSKVRNHLLNISRIYSKLKKSGFINYYKDILKSITNRPSLIYKANNLSRMFINSTIYLKREDLNHTNSHKVNNVIGQILLAKEMGYGNVISETGAGQHGLAVASMCSYFGIKCTIFMGELDVIKQERNASKIKLLGANLIVVKTGTCDLSEAVNTAISFWYKNISSHYYLIGSSVGPHPYPMMVRDFQSVIGLECINFVKSNKISHLVACIGGGSNAIGLFYEFIIRGININMTAAEACGTSSKNSVLSNGKVGILHGCRTYSLIGKEGYLLKKDTIASGLNYPGIGPEHSLLFDKGIVNYSHISNSDAKKSFFLLIEKEGIVPSYESSHAISQALKIASIKPTKILVSLSGIGDKDL</sequence>
<evidence type="ECO:0000313" key="14">
    <source>
        <dbReference type="Proteomes" id="UP000663347"/>
    </source>
</evidence>
<reference evidence="13" key="1">
    <citation type="submission" date="2021-02" db="EMBL/GenBank/DDBJ databases">
        <authorList>
            <person name="Franco D."/>
        </authorList>
    </citation>
    <scope>NUCLEOTIDE SEQUENCE</scope>
    <source>
        <strain evidence="13">RANSCY</strain>
    </source>
</reference>
<feature type="domain" description="Tryptophan synthase beta chain-like PALP" evidence="12">
    <location>
        <begin position="63"/>
        <end position="377"/>
    </location>
</feature>
<accession>A0A974XE96</accession>
<evidence type="ECO:0000256" key="5">
    <source>
        <dbReference type="ARBA" id="ARBA00012043"/>
    </source>
</evidence>
<dbReference type="EMBL" id="CP071412">
    <property type="protein sequence ID" value="QSW38024.1"/>
    <property type="molecule type" value="Genomic_DNA"/>
</dbReference>
<organism evidence="13 14">
    <name type="scientific">Candidatus Vidania fulgoroideorum</name>
    <dbReference type="NCBI Taxonomy" id="881286"/>
    <lineage>
        <taxon>Bacteria</taxon>
        <taxon>Pseudomonadati</taxon>
        <taxon>Pseudomonadota</taxon>
        <taxon>Betaproteobacteria</taxon>
        <taxon>Candidatus Vidania</taxon>
    </lineage>
</organism>
<evidence type="ECO:0000256" key="4">
    <source>
        <dbReference type="ARBA" id="ARBA00011270"/>
    </source>
</evidence>
<dbReference type="GO" id="GO:0004834">
    <property type="term" value="F:tryptophan synthase activity"/>
    <property type="evidence" value="ECO:0007669"/>
    <property type="project" value="UniProtKB-EC"/>
</dbReference>
<evidence type="ECO:0000256" key="6">
    <source>
        <dbReference type="ARBA" id="ARBA00022605"/>
    </source>
</evidence>
<evidence type="ECO:0000256" key="8">
    <source>
        <dbReference type="ARBA" id="ARBA00022898"/>
    </source>
</evidence>
<keyword evidence="7" id="KW-0822">Tryptophan biosynthesis</keyword>
<dbReference type="NCBIfam" id="TIGR00263">
    <property type="entry name" value="trpB"/>
    <property type="match status" value="1"/>
</dbReference>
<protein>
    <recommendedName>
        <fullName evidence="5">tryptophan synthase</fullName>
        <ecNumber evidence="5">4.2.1.20</ecNumber>
    </recommendedName>
</protein>
<dbReference type="InterPro" id="IPR036052">
    <property type="entry name" value="TrpB-like_PALP_sf"/>
</dbReference>
<evidence type="ECO:0000256" key="2">
    <source>
        <dbReference type="ARBA" id="ARBA00004733"/>
    </source>
</evidence>
<evidence type="ECO:0000259" key="12">
    <source>
        <dbReference type="Pfam" id="PF00291"/>
    </source>
</evidence>
<dbReference type="AlphaFoldDB" id="A0A974XE96"/>
<proteinExistence type="inferred from homology"/>
<evidence type="ECO:0000256" key="10">
    <source>
        <dbReference type="ARBA" id="ARBA00023239"/>
    </source>
</evidence>
<evidence type="ECO:0000256" key="11">
    <source>
        <dbReference type="ARBA" id="ARBA00049047"/>
    </source>
</evidence>
<reference evidence="13" key="2">
    <citation type="submission" date="2021-03" db="EMBL/GenBank/DDBJ databases">
        <title>Alternative transmission patterns in independently acquired nutritional co-symbionts of Dictyopharidae planthoppers.</title>
        <authorList>
            <person name="Michalik A."/>
            <person name="Lukasik P."/>
        </authorList>
    </citation>
    <scope>NUCLEOTIDE SEQUENCE</scope>
    <source>
        <strain evidence="13">RANSCY</strain>
    </source>
</reference>
<comment type="pathway">
    <text evidence="2">Amino-acid biosynthesis; L-tryptophan biosynthesis; L-tryptophan from chorismate: step 5/5.</text>
</comment>
<evidence type="ECO:0000256" key="7">
    <source>
        <dbReference type="ARBA" id="ARBA00022822"/>
    </source>
</evidence>
<comment type="subunit">
    <text evidence="4">Tetramer of two alpha and two beta chains.</text>
</comment>
<dbReference type="InterPro" id="IPR001926">
    <property type="entry name" value="TrpB-like_PALP"/>
</dbReference>
<keyword evidence="8" id="KW-0663">Pyridoxal phosphate</keyword>
<dbReference type="Proteomes" id="UP000663347">
    <property type="component" value="Chromosome"/>
</dbReference>
<gene>
    <name evidence="13" type="primary">trpB</name>
    <name evidence="13" type="ORF">JSR06_00270</name>
</gene>
<dbReference type="EC" id="4.2.1.20" evidence="5"/>
<dbReference type="GO" id="GO:0005737">
    <property type="term" value="C:cytoplasm"/>
    <property type="evidence" value="ECO:0007669"/>
    <property type="project" value="TreeGrafter"/>
</dbReference>
<keyword evidence="9" id="KW-0057">Aromatic amino acid biosynthesis</keyword>
<dbReference type="PIRSF" id="PIRSF001413">
    <property type="entry name" value="Trp_syn_beta"/>
    <property type="match status" value="1"/>
</dbReference>
<comment type="cofactor">
    <cofactor evidence="1">
        <name>pyridoxal 5'-phosphate</name>
        <dbReference type="ChEBI" id="CHEBI:597326"/>
    </cofactor>
</comment>
<comment type="similarity">
    <text evidence="3">Belongs to the TrpB family.</text>
</comment>
<evidence type="ECO:0000313" key="13">
    <source>
        <dbReference type="EMBL" id="QSW38024.1"/>
    </source>
</evidence>
<evidence type="ECO:0000256" key="1">
    <source>
        <dbReference type="ARBA" id="ARBA00001933"/>
    </source>
</evidence>
<keyword evidence="6" id="KW-0028">Amino-acid biosynthesis</keyword>
<keyword evidence="10 13" id="KW-0456">Lyase</keyword>
<comment type="catalytic activity">
    <reaction evidence="11">
        <text>(1S,2R)-1-C-(indol-3-yl)glycerol 3-phosphate + L-serine = D-glyceraldehyde 3-phosphate + L-tryptophan + H2O</text>
        <dbReference type="Rhea" id="RHEA:10532"/>
        <dbReference type="ChEBI" id="CHEBI:15377"/>
        <dbReference type="ChEBI" id="CHEBI:33384"/>
        <dbReference type="ChEBI" id="CHEBI:57912"/>
        <dbReference type="ChEBI" id="CHEBI:58866"/>
        <dbReference type="ChEBI" id="CHEBI:59776"/>
        <dbReference type="EC" id="4.2.1.20"/>
    </reaction>
</comment>
<evidence type="ECO:0000256" key="3">
    <source>
        <dbReference type="ARBA" id="ARBA00009982"/>
    </source>
</evidence>
<dbReference type="InterPro" id="IPR023026">
    <property type="entry name" value="Trp_synth_beta/beta-like"/>
</dbReference>